<organism evidence="3 4">
    <name type="scientific">Oidiodendron maius (strain Zn)</name>
    <dbReference type="NCBI Taxonomy" id="913774"/>
    <lineage>
        <taxon>Eukaryota</taxon>
        <taxon>Fungi</taxon>
        <taxon>Dikarya</taxon>
        <taxon>Ascomycota</taxon>
        <taxon>Pezizomycotina</taxon>
        <taxon>Leotiomycetes</taxon>
        <taxon>Leotiomycetes incertae sedis</taxon>
        <taxon>Myxotrichaceae</taxon>
        <taxon>Oidiodendron</taxon>
    </lineage>
</organism>
<dbReference type="CDD" id="cd14361">
    <property type="entry name" value="UBA_HYPK"/>
    <property type="match status" value="1"/>
</dbReference>
<dbReference type="PANTHER" id="PTHR31184:SF2">
    <property type="entry name" value="HUNTINGTIN-INTERACTING PROTEIN K"/>
    <property type="match status" value="1"/>
</dbReference>
<dbReference type="InterPro" id="IPR052617">
    <property type="entry name" value="Huntingtin-int_K"/>
</dbReference>
<accession>A0A0C3HGP1</accession>
<dbReference type="STRING" id="913774.A0A0C3HGP1"/>
<dbReference type="Pfam" id="PF19026">
    <property type="entry name" value="UBA_HYPK"/>
    <property type="match status" value="1"/>
</dbReference>
<dbReference type="GO" id="GO:0050821">
    <property type="term" value="P:protein stabilization"/>
    <property type="evidence" value="ECO:0007669"/>
    <property type="project" value="TreeGrafter"/>
</dbReference>
<reference evidence="4" key="2">
    <citation type="submission" date="2015-01" db="EMBL/GenBank/DDBJ databases">
        <title>Evolutionary Origins and Diversification of the Mycorrhizal Mutualists.</title>
        <authorList>
            <consortium name="DOE Joint Genome Institute"/>
            <consortium name="Mycorrhizal Genomics Consortium"/>
            <person name="Kohler A."/>
            <person name="Kuo A."/>
            <person name="Nagy L.G."/>
            <person name="Floudas D."/>
            <person name="Copeland A."/>
            <person name="Barry K.W."/>
            <person name="Cichocki N."/>
            <person name="Veneault-Fourrey C."/>
            <person name="LaButti K."/>
            <person name="Lindquist E.A."/>
            <person name="Lipzen A."/>
            <person name="Lundell T."/>
            <person name="Morin E."/>
            <person name="Murat C."/>
            <person name="Riley R."/>
            <person name="Ohm R."/>
            <person name="Sun H."/>
            <person name="Tunlid A."/>
            <person name="Henrissat B."/>
            <person name="Grigoriev I.V."/>
            <person name="Hibbett D.S."/>
            <person name="Martin F."/>
        </authorList>
    </citation>
    <scope>NUCLEOTIDE SEQUENCE [LARGE SCALE GENOMIC DNA]</scope>
    <source>
        <strain evidence="4">Zn</strain>
    </source>
</reference>
<name>A0A0C3HGP1_OIDMZ</name>
<evidence type="ECO:0000313" key="4">
    <source>
        <dbReference type="Proteomes" id="UP000054321"/>
    </source>
</evidence>
<dbReference type="InParanoid" id="A0A0C3HGP1"/>
<dbReference type="HOGENOM" id="CLU_127753_1_0_1"/>
<feature type="region of interest" description="Disordered" evidence="1">
    <location>
        <begin position="68"/>
        <end position="88"/>
    </location>
</feature>
<evidence type="ECO:0000256" key="1">
    <source>
        <dbReference type="SAM" id="MobiDB-lite"/>
    </source>
</evidence>
<feature type="domain" description="Nascent polypeptide-associated complex subunit alpha-like UBA" evidence="2">
    <location>
        <begin position="91"/>
        <end position="131"/>
    </location>
</feature>
<sequence length="140" mass="14653">MAETQPPNIVEGATTGDIDDEIPVAAKSAEDRKAAAALSSLDTPRDDDTTVTKDVDREAVRKAMDRLAGAGAANAAAAKKGDDKQAPKKVIKVDQADVTLLVDELELSKIKATELLKAHDGNVTSALKVYITPPETTTAT</sequence>
<proteinExistence type="predicted"/>
<dbReference type="Proteomes" id="UP000054321">
    <property type="component" value="Unassembled WGS sequence"/>
</dbReference>
<evidence type="ECO:0000259" key="2">
    <source>
        <dbReference type="Pfam" id="PF19026"/>
    </source>
</evidence>
<evidence type="ECO:0000313" key="3">
    <source>
        <dbReference type="EMBL" id="KIN02275.1"/>
    </source>
</evidence>
<dbReference type="OrthoDB" id="285219at2759"/>
<dbReference type="InterPro" id="IPR044034">
    <property type="entry name" value="NAC-like_UBA"/>
</dbReference>
<feature type="compositionally biased region" description="Basic and acidic residues" evidence="1">
    <location>
        <begin position="79"/>
        <end position="88"/>
    </location>
</feature>
<dbReference type="AlphaFoldDB" id="A0A0C3HGP1"/>
<dbReference type="PANTHER" id="PTHR31184">
    <property type="entry name" value="HUNTINGTIN-INTERACTING PROTEIN K FAMILY MEMBER"/>
    <property type="match status" value="1"/>
</dbReference>
<feature type="compositionally biased region" description="Low complexity" evidence="1">
    <location>
        <begin position="68"/>
        <end position="78"/>
    </location>
</feature>
<dbReference type="EMBL" id="KN832875">
    <property type="protein sequence ID" value="KIN02275.1"/>
    <property type="molecule type" value="Genomic_DNA"/>
</dbReference>
<dbReference type="InterPro" id="IPR038922">
    <property type="entry name" value="HYPK_UBA"/>
</dbReference>
<dbReference type="GO" id="GO:0043066">
    <property type="term" value="P:negative regulation of apoptotic process"/>
    <property type="evidence" value="ECO:0007669"/>
    <property type="project" value="TreeGrafter"/>
</dbReference>
<reference evidence="3 4" key="1">
    <citation type="submission" date="2014-04" db="EMBL/GenBank/DDBJ databases">
        <authorList>
            <consortium name="DOE Joint Genome Institute"/>
            <person name="Kuo A."/>
            <person name="Martino E."/>
            <person name="Perotto S."/>
            <person name="Kohler A."/>
            <person name="Nagy L.G."/>
            <person name="Floudas D."/>
            <person name="Copeland A."/>
            <person name="Barry K.W."/>
            <person name="Cichocki N."/>
            <person name="Veneault-Fourrey C."/>
            <person name="LaButti K."/>
            <person name="Lindquist E.A."/>
            <person name="Lipzen A."/>
            <person name="Lundell T."/>
            <person name="Morin E."/>
            <person name="Murat C."/>
            <person name="Sun H."/>
            <person name="Tunlid A."/>
            <person name="Henrissat B."/>
            <person name="Grigoriev I.V."/>
            <person name="Hibbett D.S."/>
            <person name="Martin F."/>
            <person name="Nordberg H.P."/>
            <person name="Cantor M.N."/>
            <person name="Hua S.X."/>
        </authorList>
    </citation>
    <scope>NUCLEOTIDE SEQUENCE [LARGE SCALE GENOMIC DNA]</scope>
    <source>
        <strain evidence="3 4">Zn</strain>
    </source>
</reference>
<gene>
    <name evidence="3" type="ORF">OIDMADRAFT_103442</name>
</gene>
<keyword evidence="4" id="KW-1185">Reference proteome</keyword>
<protein>
    <recommendedName>
        <fullName evidence="2">Nascent polypeptide-associated complex subunit alpha-like UBA domain-containing protein</fullName>
    </recommendedName>
</protein>